<dbReference type="HOGENOM" id="CLU_2687095_0_0_1"/>
<sequence>MSKFLVLKWIEKRQLSRCTISQREYNSILFFFSRRFKIDIMLLFNKVLLQTSPVTSILFLTAKFFLQSRITCYI</sequence>
<dbReference type="EMBL" id="CABD030104716">
    <property type="status" value="NOT_ANNOTATED_CDS"/>
    <property type="molecule type" value="Genomic_DNA"/>
</dbReference>
<dbReference type="OMA" id="IDIMLLF"/>
<name>G3SH33_GORGO</name>
<dbReference type="AlphaFoldDB" id="G3SH33"/>
<dbReference type="Ensembl" id="ENSGGOT00000024045.2">
    <property type="protein sequence ID" value="ENSGGOP00000027421.1"/>
    <property type="gene ID" value="ENSGGOG00000024488.2"/>
</dbReference>
<dbReference type="Proteomes" id="UP000001519">
    <property type="component" value="Chromosome 17"/>
</dbReference>
<proteinExistence type="predicted"/>
<reference evidence="2" key="1">
    <citation type="submission" date="2011-05" db="EMBL/GenBank/DDBJ databases">
        <title>Insights into the evolution of the great apes provided by the gorilla genome.</title>
        <authorList>
            <person name="Scally A."/>
        </authorList>
    </citation>
    <scope>NUCLEOTIDE SEQUENCE [LARGE SCALE GENOMIC DNA]</scope>
</reference>
<dbReference type="GeneTree" id="ENSGT00860000135822"/>
<evidence type="ECO:0000313" key="2">
    <source>
        <dbReference type="Proteomes" id="UP000001519"/>
    </source>
</evidence>
<keyword evidence="2" id="KW-1185">Reference proteome</keyword>
<reference evidence="1" key="4">
    <citation type="submission" date="2025-09" db="UniProtKB">
        <authorList>
            <consortium name="Ensembl"/>
        </authorList>
    </citation>
    <scope>IDENTIFICATION</scope>
</reference>
<evidence type="ECO:0000313" key="1">
    <source>
        <dbReference type="Ensembl" id="ENSGGOP00000027421.1"/>
    </source>
</evidence>
<protein>
    <submittedName>
        <fullName evidence="1">Uncharacterized protein</fullName>
    </submittedName>
</protein>
<reference evidence="1 2" key="2">
    <citation type="journal article" date="2012" name="Nature">
        <title>Insights into hominid evolution from the gorilla genome sequence.</title>
        <authorList>
            <person name="Scally A."/>
            <person name="Dutheil J.Y."/>
            <person name="Hillier L.W."/>
            <person name="Jordan G.E."/>
            <person name="Goodhead I."/>
            <person name="Herrero J."/>
            <person name="Hobolth A."/>
            <person name="Lappalainen T."/>
            <person name="Mailund T."/>
            <person name="Marques-Bonet T."/>
            <person name="McCarthy S."/>
            <person name="Montgomery S.H."/>
            <person name="Schwalie P.C."/>
            <person name="Tang Y.A."/>
            <person name="Ward M.C."/>
            <person name="Xue Y."/>
            <person name="Yngvadottir B."/>
            <person name="Alkan C."/>
            <person name="Andersen L.N."/>
            <person name="Ayub Q."/>
            <person name="Ball E.V."/>
            <person name="Beal K."/>
            <person name="Bradley B.J."/>
            <person name="Chen Y."/>
            <person name="Clee C.M."/>
            <person name="Fitzgerald S."/>
            <person name="Graves T.A."/>
            <person name="Gu Y."/>
            <person name="Heath P."/>
            <person name="Heger A."/>
            <person name="Karakoc E."/>
            <person name="Kolb-Kokocinski A."/>
            <person name="Laird G.K."/>
            <person name="Lunter G."/>
            <person name="Meader S."/>
            <person name="Mort M."/>
            <person name="Mullikin J.C."/>
            <person name="Munch K."/>
            <person name="O'Connor T.D."/>
            <person name="Phillips A.D."/>
            <person name="Prado-Martinez J."/>
            <person name="Rogers A.S."/>
            <person name="Sajjadian S."/>
            <person name="Schmidt D."/>
            <person name="Shaw K."/>
            <person name="Simpson J.T."/>
            <person name="Stenson P.D."/>
            <person name="Turner D.J."/>
            <person name="Vigilant L."/>
            <person name="Vilella A.J."/>
            <person name="Whitener W."/>
            <person name="Zhu B."/>
            <person name="Cooper D.N."/>
            <person name="de Jong P."/>
            <person name="Dermitzakis E.T."/>
            <person name="Eichler E.E."/>
            <person name="Flicek P."/>
            <person name="Goldman N."/>
            <person name="Mundy N.I."/>
            <person name="Ning Z."/>
            <person name="Odom D.T."/>
            <person name="Ponting C.P."/>
            <person name="Quail M.A."/>
            <person name="Ryder O.A."/>
            <person name="Searle S.M."/>
            <person name="Warren W.C."/>
            <person name="Wilson R.K."/>
            <person name="Schierup M.H."/>
            <person name="Rogers J."/>
            <person name="Tyler-Smith C."/>
            <person name="Durbin R."/>
        </authorList>
    </citation>
    <scope>NUCLEOTIDE SEQUENCE [LARGE SCALE GENOMIC DNA]</scope>
</reference>
<dbReference type="InParanoid" id="G3SH33"/>
<reference evidence="1" key="3">
    <citation type="submission" date="2025-08" db="UniProtKB">
        <authorList>
            <consortium name="Ensembl"/>
        </authorList>
    </citation>
    <scope>IDENTIFICATION</scope>
</reference>
<organism evidence="1 2">
    <name type="scientific">Gorilla gorilla gorilla</name>
    <name type="common">Western lowland gorilla</name>
    <dbReference type="NCBI Taxonomy" id="9595"/>
    <lineage>
        <taxon>Eukaryota</taxon>
        <taxon>Metazoa</taxon>
        <taxon>Chordata</taxon>
        <taxon>Craniata</taxon>
        <taxon>Vertebrata</taxon>
        <taxon>Euteleostomi</taxon>
        <taxon>Mammalia</taxon>
        <taxon>Eutheria</taxon>
        <taxon>Euarchontoglires</taxon>
        <taxon>Primates</taxon>
        <taxon>Haplorrhini</taxon>
        <taxon>Catarrhini</taxon>
        <taxon>Hominidae</taxon>
        <taxon>Gorilla</taxon>
    </lineage>
</organism>
<accession>G3SH33</accession>